<dbReference type="CDD" id="cd04647">
    <property type="entry name" value="LbH_MAT_like"/>
    <property type="match status" value="1"/>
</dbReference>
<dbReference type="AlphaFoldDB" id="A0A3S0BXD6"/>
<accession>A0A3S0BXD6</accession>
<dbReference type="InterPro" id="IPR018357">
    <property type="entry name" value="Hexapep_transf_CS"/>
</dbReference>
<dbReference type="SUPFAM" id="SSF51161">
    <property type="entry name" value="Trimeric LpxA-like enzymes"/>
    <property type="match status" value="1"/>
</dbReference>
<keyword evidence="4 5" id="KW-0012">Acyltransferase</keyword>
<dbReference type="OrthoDB" id="9812571at2"/>
<dbReference type="InterPro" id="IPR050179">
    <property type="entry name" value="Trans_hexapeptide_repeat"/>
</dbReference>
<comment type="similarity">
    <text evidence="1">Belongs to the transferase hexapeptide repeat family.</text>
</comment>
<keyword evidence="2 5" id="KW-0808">Transferase</keyword>
<dbReference type="PANTHER" id="PTHR43300">
    <property type="entry name" value="ACETYLTRANSFERASE"/>
    <property type="match status" value="1"/>
</dbReference>
<dbReference type="EMBL" id="RQPJ01000003">
    <property type="protein sequence ID" value="RTE53802.1"/>
    <property type="molecule type" value="Genomic_DNA"/>
</dbReference>
<keyword evidence="6" id="KW-1185">Reference proteome</keyword>
<proteinExistence type="inferred from homology"/>
<name>A0A3S0BXD6_9FLAO</name>
<keyword evidence="3" id="KW-0677">Repeat</keyword>
<evidence type="ECO:0000256" key="2">
    <source>
        <dbReference type="ARBA" id="ARBA00022679"/>
    </source>
</evidence>
<dbReference type="Gene3D" id="2.160.10.10">
    <property type="entry name" value="Hexapeptide repeat proteins"/>
    <property type="match status" value="1"/>
</dbReference>
<sequence>MSLVSIFKLLKDYYLRFSKTGVDYARYKGVKVGNDCRIFTTSLGTEPWLISIGNKVTVTSGVRFLTHDGSTWLFNDEKGRRELFKRVKVGNNVFIGINSIIMPGVVIEDKVIVAAGSVVTKSVPSGVIVGGNPARIIGDYKKHEENILKNCVSRQEMDFSKDYRPRVEEVVDTSTKNYMKKQPS</sequence>
<protein>
    <submittedName>
        <fullName evidence="5">Acyltransferase</fullName>
    </submittedName>
</protein>
<evidence type="ECO:0000256" key="1">
    <source>
        <dbReference type="ARBA" id="ARBA00007274"/>
    </source>
</evidence>
<dbReference type="GO" id="GO:0016746">
    <property type="term" value="F:acyltransferase activity"/>
    <property type="evidence" value="ECO:0007669"/>
    <property type="project" value="UniProtKB-KW"/>
</dbReference>
<dbReference type="Proteomes" id="UP000267585">
    <property type="component" value="Unassembled WGS sequence"/>
</dbReference>
<evidence type="ECO:0000313" key="6">
    <source>
        <dbReference type="Proteomes" id="UP000267585"/>
    </source>
</evidence>
<evidence type="ECO:0000256" key="4">
    <source>
        <dbReference type="ARBA" id="ARBA00023315"/>
    </source>
</evidence>
<dbReference type="Pfam" id="PF14602">
    <property type="entry name" value="Hexapep_2"/>
    <property type="match status" value="1"/>
</dbReference>
<gene>
    <name evidence="5" type="ORF">EHW67_07655</name>
</gene>
<evidence type="ECO:0000256" key="3">
    <source>
        <dbReference type="ARBA" id="ARBA00022737"/>
    </source>
</evidence>
<organism evidence="5 6">
    <name type="scientific">Arenibacter aquaticus</name>
    <dbReference type="NCBI Taxonomy" id="2489054"/>
    <lineage>
        <taxon>Bacteria</taxon>
        <taxon>Pseudomonadati</taxon>
        <taxon>Bacteroidota</taxon>
        <taxon>Flavobacteriia</taxon>
        <taxon>Flavobacteriales</taxon>
        <taxon>Flavobacteriaceae</taxon>
        <taxon>Arenibacter</taxon>
    </lineage>
</organism>
<dbReference type="PROSITE" id="PS00101">
    <property type="entry name" value="HEXAPEP_TRANSFERASES"/>
    <property type="match status" value="1"/>
</dbReference>
<dbReference type="InterPro" id="IPR011004">
    <property type="entry name" value="Trimer_LpxA-like_sf"/>
</dbReference>
<evidence type="ECO:0000313" key="5">
    <source>
        <dbReference type="EMBL" id="RTE53802.1"/>
    </source>
</evidence>
<dbReference type="RefSeq" id="WP_126161790.1">
    <property type="nucleotide sequence ID" value="NZ_RQPJ01000003.1"/>
</dbReference>
<comment type="caution">
    <text evidence="5">The sequence shown here is derived from an EMBL/GenBank/DDBJ whole genome shotgun (WGS) entry which is preliminary data.</text>
</comment>
<dbReference type="InterPro" id="IPR001451">
    <property type="entry name" value="Hexapep"/>
</dbReference>
<reference evidence="5 6" key="1">
    <citation type="submission" date="2018-11" db="EMBL/GenBank/DDBJ databases">
        <title>Arenibacter aquaticus sp.nov., a marine bacterium isolated from surface seawater in the South China Sea.</title>
        <authorList>
            <person name="Guo J."/>
            <person name="Sun J."/>
        </authorList>
    </citation>
    <scope>NUCLEOTIDE SEQUENCE [LARGE SCALE GENOMIC DNA]</scope>
    <source>
        <strain evidence="5 6">GUO666</strain>
    </source>
</reference>
<dbReference type="PANTHER" id="PTHR43300:SF11">
    <property type="entry name" value="ACETYLTRANSFERASE RV3034C-RELATED"/>
    <property type="match status" value="1"/>
</dbReference>